<evidence type="ECO:0000259" key="1">
    <source>
        <dbReference type="Pfam" id="PF06985"/>
    </source>
</evidence>
<dbReference type="Proteomes" id="UP001283341">
    <property type="component" value="Unassembled WGS sequence"/>
</dbReference>
<accession>A0AAE0MG14</accession>
<reference evidence="2" key="1">
    <citation type="journal article" date="2023" name="Mol. Phylogenet. Evol.">
        <title>Genome-scale phylogeny and comparative genomics of the fungal order Sordariales.</title>
        <authorList>
            <person name="Hensen N."/>
            <person name="Bonometti L."/>
            <person name="Westerberg I."/>
            <person name="Brannstrom I.O."/>
            <person name="Guillou S."/>
            <person name="Cros-Aarteil S."/>
            <person name="Calhoun S."/>
            <person name="Haridas S."/>
            <person name="Kuo A."/>
            <person name="Mondo S."/>
            <person name="Pangilinan J."/>
            <person name="Riley R."/>
            <person name="LaButti K."/>
            <person name="Andreopoulos B."/>
            <person name="Lipzen A."/>
            <person name="Chen C."/>
            <person name="Yan M."/>
            <person name="Daum C."/>
            <person name="Ng V."/>
            <person name="Clum A."/>
            <person name="Steindorff A."/>
            <person name="Ohm R.A."/>
            <person name="Martin F."/>
            <person name="Silar P."/>
            <person name="Natvig D.O."/>
            <person name="Lalanne C."/>
            <person name="Gautier V."/>
            <person name="Ament-Velasquez S.L."/>
            <person name="Kruys A."/>
            <person name="Hutchinson M.I."/>
            <person name="Powell A.J."/>
            <person name="Barry K."/>
            <person name="Miller A.N."/>
            <person name="Grigoriev I.V."/>
            <person name="Debuchy R."/>
            <person name="Gladieux P."/>
            <person name="Hiltunen Thoren M."/>
            <person name="Johannesson H."/>
        </authorList>
    </citation>
    <scope>NUCLEOTIDE SEQUENCE</scope>
    <source>
        <strain evidence="2">CBS 118394</strain>
    </source>
</reference>
<keyword evidence="3" id="KW-1185">Reference proteome</keyword>
<evidence type="ECO:0000313" key="3">
    <source>
        <dbReference type="Proteomes" id="UP001283341"/>
    </source>
</evidence>
<dbReference type="PANTHER" id="PTHR24148:SF73">
    <property type="entry name" value="HET DOMAIN PROTEIN (AFU_ORTHOLOGUE AFUA_8G01020)"/>
    <property type="match status" value="1"/>
</dbReference>
<protein>
    <submittedName>
        <fullName evidence="2">Heterokaryon incompatibility protein-domain-containing protein</fullName>
    </submittedName>
</protein>
<evidence type="ECO:0000313" key="2">
    <source>
        <dbReference type="EMBL" id="KAK3331172.1"/>
    </source>
</evidence>
<gene>
    <name evidence="2" type="ORF">B0H66DRAFT_613298</name>
</gene>
<name>A0AAE0MG14_9PEZI</name>
<sequence length="179" mass="20028">MIITDLKFLQNLVSIFSFQTTLLSQSGHVLLLTGMTPPQLYQPLNNEACEIRLLTLLPNDDLDEVDGSFQALSYAWGDPFITTGITGHSEPVICWVDAVCINQDDEAEKSSLAQLMGDIYRGAESVIVWLGEARDDSDMVMDMIRVDSVAKGPDSDAQTIKRRGLLVEAFMNREWWSRL</sequence>
<dbReference type="InterPro" id="IPR010730">
    <property type="entry name" value="HET"/>
</dbReference>
<feature type="domain" description="Heterokaryon incompatibility" evidence="1">
    <location>
        <begin position="90"/>
        <end position="178"/>
    </location>
</feature>
<dbReference type="EMBL" id="JAUEDM010000001">
    <property type="protein sequence ID" value="KAK3331172.1"/>
    <property type="molecule type" value="Genomic_DNA"/>
</dbReference>
<dbReference type="InterPro" id="IPR052895">
    <property type="entry name" value="HetReg/Transcr_Mod"/>
</dbReference>
<organism evidence="2 3">
    <name type="scientific">Apodospora peruviana</name>
    <dbReference type="NCBI Taxonomy" id="516989"/>
    <lineage>
        <taxon>Eukaryota</taxon>
        <taxon>Fungi</taxon>
        <taxon>Dikarya</taxon>
        <taxon>Ascomycota</taxon>
        <taxon>Pezizomycotina</taxon>
        <taxon>Sordariomycetes</taxon>
        <taxon>Sordariomycetidae</taxon>
        <taxon>Sordariales</taxon>
        <taxon>Lasiosphaeriaceae</taxon>
        <taxon>Apodospora</taxon>
    </lineage>
</organism>
<dbReference type="AlphaFoldDB" id="A0AAE0MG14"/>
<dbReference type="Pfam" id="PF06985">
    <property type="entry name" value="HET"/>
    <property type="match status" value="1"/>
</dbReference>
<comment type="caution">
    <text evidence="2">The sequence shown here is derived from an EMBL/GenBank/DDBJ whole genome shotgun (WGS) entry which is preliminary data.</text>
</comment>
<proteinExistence type="predicted"/>
<reference evidence="2" key="2">
    <citation type="submission" date="2023-06" db="EMBL/GenBank/DDBJ databases">
        <authorList>
            <consortium name="Lawrence Berkeley National Laboratory"/>
            <person name="Haridas S."/>
            <person name="Hensen N."/>
            <person name="Bonometti L."/>
            <person name="Westerberg I."/>
            <person name="Brannstrom I.O."/>
            <person name="Guillou S."/>
            <person name="Cros-Aarteil S."/>
            <person name="Calhoun S."/>
            <person name="Kuo A."/>
            <person name="Mondo S."/>
            <person name="Pangilinan J."/>
            <person name="Riley R."/>
            <person name="Labutti K."/>
            <person name="Andreopoulos B."/>
            <person name="Lipzen A."/>
            <person name="Chen C."/>
            <person name="Yanf M."/>
            <person name="Daum C."/>
            <person name="Ng V."/>
            <person name="Clum A."/>
            <person name="Steindorff A."/>
            <person name="Ohm R."/>
            <person name="Martin F."/>
            <person name="Silar P."/>
            <person name="Natvig D."/>
            <person name="Lalanne C."/>
            <person name="Gautier V."/>
            <person name="Ament-Velasquez S.L."/>
            <person name="Kruys A."/>
            <person name="Hutchinson M.I."/>
            <person name="Powell A.J."/>
            <person name="Barry K."/>
            <person name="Miller A.N."/>
            <person name="Grigoriev I.V."/>
            <person name="Debuchy R."/>
            <person name="Gladieux P."/>
            <person name="Thoren M.H."/>
            <person name="Johannesson H."/>
        </authorList>
    </citation>
    <scope>NUCLEOTIDE SEQUENCE</scope>
    <source>
        <strain evidence="2">CBS 118394</strain>
    </source>
</reference>
<dbReference type="PANTHER" id="PTHR24148">
    <property type="entry name" value="ANKYRIN REPEAT DOMAIN-CONTAINING PROTEIN 39 HOMOLOG-RELATED"/>
    <property type="match status" value="1"/>
</dbReference>